<organism evidence="1">
    <name type="scientific">marine metagenome</name>
    <dbReference type="NCBI Taxonomy" id="408172"/>
    <lineage>
        <taxon>unclassified sequences</taxon>
        <taxon>metagenomes</taxon>
        <taxon>ecological metagenomes</taxon>
    </lineage>
</organism>
<accession>A0A381ZJJ6</accession>
<gene>
    <name evidence="1" type="ORF">METZ01_LOCUS142299</name>
</gene>
<name>A0A381ZJJ6_9ZZZZ</name>
<sequence length="53" mass="6427">MRRRHLASLEQEQATLCGHKTTVQEFQRIKLAKPEEVNCRRCLKLYERKNQEE</sequence>
<dbReference type="AlphaFoldDB" id="A0A381ZJJ6"/>
<dbReference type="EMBL" id="UINC01021587">
    <property type="protein sequence ID" value="SVA89445.1"/>
    <property type="molecule type" value="Genomic_DNA"/>
</dbReference>
<proteinExistence type="predicted"/>
<reference evidence="1" key="1">
    <citation type="submission" date="2018-05" db="EMBL/GenBank/DDBJ databases">
        <authorList>
            <person name="Lanie J.A."/>
            <person name="Ng W.-L."/>
            <person name="Kazmierczak K.M."/>
            <person name="Andrzejewski T.M."/>
            <person name="Davidsen T.M."/>
            <person name="Wayne K.J."/>
            <person name="Tettelin H."/>
            <person name="Glass J.I."/>
            <person name="Rusch D."/>
            <person name="Podicherti R."/>
            <person name="Tsui H.-C.T."/>
            <person name="Winkler M.E."/>
        </authorList>
    </citation>
    <scope>NUCLEOTIDE SEQUENCE</scope>
</reference>
<evidence type="ECO:0000313" key="1">
    <source>
        <dbReference type="EMBL" id="SVA89445.1"/>
    </source>
</evidence>
<protein>
    <submittedName>
        <fullName evidence="1">Uncharacterized protein</fullName>
    </submittedName>
</protein>